<name>A0AA86DZS3_SULMK</name>
<dbReference type="InterPro" id="IPR011101">
    <property type="entry name" value="DUF5131"/>
</dbReference>
<reference evidence="1 2" key="1">
    <citation type="journal article" date="2014" name="Environ. Microbiol.">
        <title>Insights into organohalide respiration and the versatile catabolism of Sulfurospirillum multivorans gained from comparative genomics and physiological studies.</title>
        <authorList>
            <person name="Goris T."/>
            <person name="Schubert T."/>
            <person name="Gadkari J."/>
            <person name="Wubet T."/>
            <person name="Tarkka M."/>
            <person name="Buscot F."/>
            <person name="Adrian L."/>
            <person name="Diekert G."/>
        </authorList>
    </citation>
    <scope>NUCLEOTIDE SEQUENCE [LARGE SCALE GENOMIC DNA]</scope>
    <source>
        <strain evidence="2">DM 12446 / JCM 15788 / NBRC 109480</strain>
    </source>
</reference>
<gene>
    <name evidence="1" type="ORF">SMUL_1880</name>
</gene>
<dbReference type="Pfam" id="PF07505">
    <property type="entry name" value="DUF5131"/>
    <property type="match status" value="1"/>
</dbReference>
<proteinExistence type="predicted"/>
<evidence type="ECO:0000313" key="2">
    <source>
        <dbReference type="Proteomes" id="UP000019322"/>
    </source>
</evidence>
<sequence>MSSNKIEWTQHTWNPVIGCSKISEGCQNCYAQNMAQRLQSMGCKGYENSFEMFESIINQVGMSLSKRRLNLSDEKLLQNDIASAFDHSSIAYEREVKIKDKSIVDFMIGTLAIEVKIRGNGSAMSIYRQIERYCDSDQVEAILLLTSKTMTLPETINGKAVYVLSLGKTQL</sequence>
<dbReference type="RefSeq" id="WP_025345008.1">
    <property type="nucleotide sequence ID" value="NZ_CP007201.1"/>
</dbReference>
<dbReference type="Proteomes" id="UP000019322">
    <property type="component" value="Chromosome"/>
</dbReference>
<dbReference type="EMBL" id="CP007201">
    <property type="protein sequence ID" value="AHJ13135.1"/>
    <property type="molecule type" value="Genomic_DNA"/>
</dbReference>
<dbReference type="KEGG" id="smul:SMUL_1880"/>
<evidence type="ECO:0000313" key="1">
    <source>
        <dbReference type="EMBL" id="AHJ13135.1"/>
    </source>
</evidence>
<protein>
    <submittedName>
        <fullName evidence="1">Phage protein</fullName>
    </submittedName>
</protein>
<accession>A0AA86DZS3</accession>
<dbReference type="AlphaFoldDB" id="A0AA86DZS3"/>
<organism evidence="1 2">
    <name type="scientific">Sulfurospirillum multivorans (strain DM 12446 / JCM 15788 / NBRC 109480)</name>
    <dbReference type="NCBI Taxonomy" id="1150621"/>
    <lineage>
        <taxon>Bacteria</taxon>
        <taxon>Pseudomonadati</taxon>
        <taxon>Campylobacterota</taxon>
        <taxon>Epsilonproteobacteria</taxon>
        <taxon>Campylobacterales</taxon>
        <taxon>Sulfurospirillaceae</taxon>
        <taxon>Sulfurospirillum</taxon>
    </lineage>
</organism>